<dbReference type="InterPro" id="IPR009061">
    <property type="entry name" value="DNA-bd_dom_put_sf"/>
</dbReference>
<dbReference type="InterPro" id="IPR010093">
    <property type="entry name" value="SinI_DNA-bd"/>
</dbReference>
<accession>A0A518K6N7</accession>
<dbReference type="Gene3D" id="1.10.1660.10">
    <property type="match status" value="1"/>
</dbReference>
<proteinExistence type="predicted"/>
<keyword evidence="4" id="KW-1185">Reference proteome</keyword>
<protein>
    <submittedName>
        <fullName evidence="3">Helix-turn-helix domain protein</fullName>
    </submittedName>
</protein>
<feature type="domain" description="B12-binding N-terminal" evidence="1">
    <location>
        <begin position="81"/>
        <end position="150"/>
    </location>
</feature>
<dbReference type="EMBL" id="CP036349">
    <property type="protein sequence ID" value="QDV73437.1"/>
    <property type="molecule type" value="Genomic_DNA"/>
</dbReference>
<reference evidence="3 4" key="1">
    <citation type="submission" date="2019-02" db="EMBL/GenBank/DDBJ databases">
        <title>Deep-cultivation of Planctomycetes and their phenomic and genomic characterization uncovers novel biology.</title>
        <authorList>
            <person name="Wiegand S."/>
            <person name="Jogler M."/>
            <person name="Boedeker C."/>
            <person name="Pinto D."/>
            <person name="Vollmers J."/>
            <person name="Rivas-Marin E."/>
            <person name="Kohn T."/>
            <person name="Peeters S.H."/>
            <person name="Heuer A."/>
            <person name="Rast P."/>
            <person name="Oberbeckmann S."/>
            <person name="Bunk B."/>
            <person name="Jeske O."/>
            <person name="Meyerdierks A."/>
            <person name="Storesund J.E."/>
            <person name="Kallscheuer N."/>
            <person name="Luecker S."/>
            <person name="Lage O.M."/>
            <person name="Pohl T."/>
            <person name="Merkel B.J."/>
            <person name="Hornburger P."/>
            <person name="Mueller R.-W."/>
            <person name="Bruemmer F."/>
            <person name="Labrenz M."/>
            <person name="Spormann A.M."/>
            <person name="Op den Camp H."/>
            <person name="Overmann J."/>
            <person name="Amann R."/>
            <person name="Jetten M.S.M."/>
            <person name="Mascher T."/>
            <person name="Medema M.H."/>
            <person name="Devos D.P."/>
            <person name="Kaster A.-K."/>
            <person name="Ovreas L."/>
            <person name="Rohde M."/>
            <person name="Galperin M.Y."/>
            <person name="Jogler C."/>
        </authorList>
    </citation>
    <scope>NUCLEOTIDE SEQUENCE [LARGE SCALE GENOMIC DNA]</scope>
    <source>
        <strain evidence="3 4">Spa11</strain>
    </source>
</reference>
<feature type="domain" description="Helix-turn-helix" evidence="2">
    <location>
        <begin position="6"/>
        <end position="54"/>
    </location>
</feature>
<gene>
    <name evidence="3" type="ORF">Spa11_16330</name>
</gene>
<dbReference type="CDD" id="cd04762">
    <property type="entry name" value="HTH_MerR-trunc"/>
    <property type="match status" value="1"/>
</dbReference>
<dbReference type="Proteomes" id="UP000316426">
    <property type="component" value="Chromosome"/>
</dbReference>
<dbReference type="InterPro" id="IPR003759">
    <property type="entry name" value="Cbl-bd_cap"/>
</dbReference>
<dbReference type="Pfam" id="PF12728">
    <property type="entry name" value="HTH_17"/>
    <property type="match status" value="1"/>
</dbReference>
<evidence type="ECO:0000313" key="3">
    <source>
        <dbReference type="EMBL" id="QDV73437.1"/>
    </source>
</evidence>
<dbReference type="SUPFAM" id="SSF46955">
    <property type="entry name" value="Putative DNA-binding domain"/>
    <property type="match status" value="1"/>
</dbReference>
<evidence type="ECO:0000313" key="4">
    <source>
        <dbReference type="Proteomes" id="UP000316426"/>
    </source>
</evidence>
<sequence>MSTAVFTPKQIAQALGVSESSVKRWVDSGRLPAAKTAGGHRKVPLPSIAKFIRETGHQLAEPAVLGMVATSRGAALESAVDELFAAMVVGNEPACRELVLSFYQRGESIAALGDRLIGPAFRRVGDGWAAGTVAVHQERRSCEVMMATLHELRRWLAAPADDAPLALVATPSLDFSEAPPRLVELALLAEGWLVEMAGSGLPLSEIADIVDKRKPLLACLSVTHLESDADAFVAELNAMAEAAPMIDGRRCQYAVGGTAIDDDVRSRLRCGLVGSSLQELIDFQQSLHANH</sequence>
<name>A0A518K6N7_9BACT</name>
<dbReference type="AlphaFoldDB" id="A0A518K6N7"/>
<dbReference type="InterPro" id="IPR041657">
    <property type="entry name" value="HTH_17"/>
</dbReference>
<dbReference type="RefSeq" id="WP_145110448.1">
    <property type="nucleotide sequence ID" value="NZ_CP036349.1"/>
</dbReference>
<evidence type="ECO:0000259" key="1">
    <source>
        <dbReference type="Pfam" id="PF02607"/>
    </source>
</evidence>
<dbReference type="KEGG" id="bmei:Spa11_16330"/>
<dbReference type="Gene3D" id="1.10.1240.10">
    <property type="entry name" value="Methionine synthase domain"/>
    <property type="match status" value="1"/>
</dbReference>
<dbReference type="Gene3D" id="3.40.50.280">
    <property type="entry name" value="Cobalamin-binding domain"/>
    <property type="match status" value="1"/>
</dbReference>
<organism evidence="3 4">
    <name type="scientific">Botrimarina mediterranea</name>
    <dbReference type="NCBI Taxonomy" id="2528022"/>
    <lineage>
        <taxon>Bacteria</taxon>
        <taxon>Pseudomonadati</taxon>
        <taxon>Planctomycetota</taxon>
        <taxon>Planctomycetia</taxon>
        <taxon>Pirellulales</taxon>
        <taxon>Lacipirellulaceae</taxon>
        <taxon>Botrimarina</taxon>
    </lineage>
</organism>
<dbReference type="Pfam" id="PF02607">
    <property type="entry name" value="B12-binding_2"/>
    <property type="match status" value="1"/>
</dbReference>
<evidence type="ECO:0000259" key="2">
    <source>
        <dbReference type="Pfam" id="PF12728"/>
    </source>
</evidence>
<dbReference type="NCBIfam" id="TIGR01764">
    <property type="entry name" value="excise"/>
    <property type="match status" value="1"/>
</dbReference>
<dbReference type="GO" id="GO:0003677">
    <property type="term" value="F:DNA binding"/>
    <property type="evidence" value="ECO:0007669"/>
    <property type="project" value="InterPro"/>
</dbReference>
<dbReference type="InterPro" id="IPR036594">
    <property type="entry name" value="Meth_synthase_dom"/>
</dbReference>